<comment type="caution">
    <text evidence="2">The sequence shown here is derived from an EMBL/GenBank/DDBJ whole genome shotgun (WGS) entry which is preliminary data.</text>
</comment>
<dbReference type="Proteomes" id="UP000198211">
    <property type="component" value="Unassembled WGS sequence"/>
</dbReference>
<evidence type="ECO:0000256" key="1">
    <source>
        <dbReference type="SAM" id="MobiDB-lite"/>
    </source>
</evidence>
<evidence type="ECO:0000313" key="2">
    <source>
        <dbReference type="EMBL" id="OWY95360.1"/>
    </source>
</evidence>
<feature type="compositionally biased region" description="Basic and acidic residues" evidence="1">
    <location>
        <begin position="162"/>
        <end position="171"/>
    </location>
</feature>
<dbReference type="OrthoDB" id="128658at2759"/>
<evidence type="ECO:0000313" key="3">
    <source>
        <dbReference type="Proteomes" id="UP000198211"/>
    </source>
</evidence>
<dbReference type="AlphaFoldDB" id="A0A225UQZ0"/>
<name>A0A225UQZ0_9STRA</name>
<gene>
    <name evidence="2" type="ORF">PHMEG_00034660</name>
</gene>
<feature type="compositionally biased region" description="Acidic residues" evidence="1">
    <location>
        <begin position="189"/>
        <end position="198"/>
    </location>
</feature>
<feature type="non-terminal residue" evidence="2">
    <location>
        <position position="1"/>
    </location>
</feature>
<feature type="region of interest" description="Disordered" evidence="1">
    <location>
        <begin position="159"/>
        <end position="210"/>
    </location>
</feature>
<reference evidence="3" key="1">
    <citation type="submission" date="2017-03" db="EMBL/GenBank/DDBJ databases">
        <title>Phytopthora megakarya and P. palmivora, two closely related causual agents of cacao black pod achieved similar genome size and gene model numbers by different mechanisms.</title>
        <authorList>
            <person name="Ali S."/>
            <person name="Shao J."/>
            <person name="Larry D.J."/>
            <person name="Kronmiller B."/>
            <person name="Shen D."/>
            <person name="Strem M.D."/>
            <person name="Melnick R.L."/>
            <person name="Guiltinan M.J."/>
            <person name="Tyler B.M."/>
            <person name="Meinhardt L.W."/>
            <person name="Bailey B.A."/>
        </authorList>
    </citation>
    <scope>NUCLEOTIDE SEQUENCE [LARGE SCALE GENOMIC DNA]</scope>
    <source>
        <strain evidence="3">zdho120</strain>
    </source>
</reference>
<protein>
    <submittedName>
        <fullName evidence="2">Uncharacterized protein</fullName>
    </submittedName>
</protein>
<dbReference type="EMBL" id="NBNE01013034">
    <property type="protein sequence ID" value="OWY95360.1"/>
    <property type="molecule type" value="Genomic_DNA"/>
</dbReference>
<keyword evidence="3" id="KW-1185">Reference proteome</keyword>
<organism evidence="2 3">
    <name type="scientific">Phytophthora megakarya</name>
    <dbReference type="NCBI Taxonomy" id="4795"/>
    <lineage>
        <taxon>Eukaryota</taxon>
        <taxon>Sar</taxon>
        <taxon>Stramenopiles</taxon>
        <taxon>Oomycota</taxon>
        <taxon>Peronosporomycetes</taxon>
        <taxon>Peronosporales</taxon>
        <taxon>Peronosporaceae</taxon>
        <taxon>Phytophthora</taxon>
    </lineage>
</organism>
<accession>A0A225UQZ0</accession>
<sequence length="210" mass="24623">SAPPEVQDAIRDVLRRSWNKRKDPWRLAYPWKDERLWYNPADVVYIYRCHWRLWNNHRPTFWRWAFHAPVDDAGQRRKAKYDATAAWIRNEKYRLSDQGLARVRKEIMSAASQSVPPEWVGPKDEDPWKSLINSNRIKTVQDALYVKIKAGKFKPPTVPLVTEKEKDHSDFSDFEDDDGVATALRPASEEDDEEEEKENEVIQVDGDSGD</sequence>
<proteinExistence type="predicted"/>